<dbReference type="InterPro" id="IPR001173">
    <property type="entry name" value="Glyco_trans_2-like"/>
</dbReference>
<evidence type="ECO:0000313" key="2">
    <source>
        <dbReference type="EMBL" id="BDX08261.1"/>
    </source>
</evidence>
<dbReference type="KEGG" id="pmaw:MACH26_37820"/>
<gene>
    <name evidence="2" type="ORF">MACH26_37820</name>
</gene>
<evidence type="ECO:0000259" key="1">
    <source>
        <dbReference type="Pfam" id="PF00535"/>
    </source>
</evidence>
<dbReference type="Gene3D" id="3.90.550.10">
    <property type="entry name" value="Spore Coat Polysaccharide Biosynthesis Protein SpsA, Chain A"/>
    <property type="match status" value="1"/>
</dbReference>
<dbReference type="InterPro" id="IPR050834">
    <property type="entry name" value="Glycosyltransf_2"/>
</dbReference>
<name>A0AA48HNY2_9ALTE</name>
<sequence>MTQQNLSYSCPVVSVVIPMYNVEKYIATSLKSVLAQTWQHFEVICVDDGGSDDTLDIVNSFNDPRIRVVSQKNRGLAGARNTGIAEARGHYVALLDADDFWAPEKLEQHVLHLNRNEQVGISYSASWFVDEDGNSMGIGQFPKLTDVDAKHIFCRNPIGNGSAPVIRRELLEEIKTSRWEGSHLRHFWFDERLRQSEDIEFWLRVALNTSWTFEGLAEPLTFYRVNAGGLSANLQKQFASWQFAVQQNTEGHEEFMQQWQSLAEAYQYRYLARRAVQSGNAKEAIRLSFKAIRTDYRVVAEEPQRTFLTCGCALLSVLPQSLYSKLESWFMHNVQQLNYGNK</sequence>
<proteinExistence type="predicted"/>
<dbReference type="PANTHER" id="PTHR43685">
    <property type="entry name" value="GLYCOSYLTRANSFERASE"/>
    <property type="match status" value="1"/>
</dbReference>
<keyword evidence="3" id="KW-1185">Reference proteome</keyword>
<accession>A0AA48HNY2</accession>
<dbReference type="EMBL" id="AP027272">
    <property type="protein sequence ID" value="BDX08261.1"/>
    <property type="molecule type" value="Genomic_DNA"/>
</dbReference>
<dbReference type="PANTHER" id="PTHR43685:SF2">
    <property type="entry name" value="GLYCOSYLTRANSFERASE 2-LIKE DOMAIN-CONTAINING PROTEIN"/>
    <property type="match status" value="1"/>
</dbReference>
<dbReference type="SUPFAM" id="SSF53448">
    <property type="entry name" value="Nucleotide-diphospho-sugar transferases"/>
    <property type="match status" value="1"/>
</dbReference>
<feature type="domain" description="Glycosyltransferase 2-like" evidence="1">
    <location>
        <begin position="14"/>
        <end position="174"/>
    </location>
</feature>
<evidence type="ECO:0000313" key="3">
    <source>
        <dbReference type="Proteomes" id="UP001333710"/>
    </source>
</evidence>
<dbReference type="RefSeq" id="WP_338294335.1">
    <property type="nucleotide sequence ID" value="NZ_AP027272.1"/>
</dbReference>
<dbReference type="InterPro" id="IPR029044">
    <property type="entry name" value="Nucleotide-diphossugar_trans"/>
</dbReference>
<dbReference type="AlphaFoldDB" id="A0AA48HNY2"/>
<reference evidence="2" key="1">
    <citation type="submission" date="2023-01" db="EMBL/GenBank/DDBJ databases">
        <title>Complete genome sequence of Planctobacterium marinum strain Dej080120_11.</title>
        <authorList>
            <person name="Ueki S."/>
            <person name="Maruyama F."/>
        </authorList>
    </citation>
    <scope>NUCLEOTIDE SEQUENCE</scope>
    <source>
        <strain evidence="2">Dej080120_11</strain>
    </source>
</reference>
<protein>
    <recommendedName>
        <fullName evidence="1">Glycosyltransferase 2-like domain-containing protein</fullName>
    </recommendedName>
</protein>
<organism evidence="2 3">
    <name type="scientific">Planctobacterium marinum</name>
    <dbReference type="NCBI Taxonomy" id="1631968"/>
    <lineage>
        <taxon>Bacteria</taxon>
        <taxon>Pseudomonadati</taxon>
        <taxon>Pseudomonadota</taxon>
        <taxon>Gammaproteobacteria</taxon>
        <taxon>Alteromonadales</taxon>
        <taxon>Alteromonadaceae</taxon>
        <taxon>Planctobacterium</taxon>
    </lineage>
</organism>
<dbReference type="Proteomes" id="UP001333710">
    <property type="component" value="Chromosome"/>
</dbReference>
<dbReference type="Pfam" id="PF00535">
    <property type="entry name" value="Glycos_transf_2"/>
    <property type="match status" value="1"/>
</dbReference>